<keyword evidence="9 16" id="KW-0547">Nucleotide-binding</keyword>
<comment type="catalytic activity">
    <reaction evidence="1 16">
        <text>(R)-pantothenate + ATP = (R)-4'-phosphopantothenate + ADP + H(+)</text>
        <dbReference type="Rhea" id="RHEA:16373"/>
        <dbReference type="ChEBI" id="CHEBI:10986"/>
        <dbReference type="ChEBI" id="CHEBI:15378"/>
        <dbReference type="ChEBI" id="CHEBI:29032"/>
        <dbReference type="ChEBI" id="CHEBI:30616"/>
        <dbReference type="ChEBI" id="CHEBI:456216"/>
        <dbReference type="EC" id="2.7.1.33"/>
    </reaction>
</comment>
<gene>
    <name evidence="16" type="primary">coaX</name>
    <name evidence="17" type="ORF">IAR63_03885</name>
</gene>
<dbReference type="GO" id="GO:0046872">
    <property type="term" value="F:metal ion binding"/>
    <property type="evidence" value="ECO:0007669"/>
    <property type="project" value="UniProtKB-KW"/>
</dbReference>
<proteinExistence type="inferred from homology"/>
<dbReference type="SUPFAM" id="SSF53067">
    <property type="entry name" value="Actin-like ATPase domain"/>
    <property type="match status" value="1"/>
</dbReference>
<dbReference type="PANTHER" id="PTHR34265:SF1">
    <property type="entry name" value="TYPE III PANTOTHENATE KINASE"/>
    <property type="match status" value="1"/>
</dbReference>
<evidence type="ECO:0000256" key="3">
    <source>
        <dbReference type="ARBA" id="ARBA00004496"/>
    </source>
</evidence>
<dbReference type="UniPathway" id="UPA00241">
    <property type="reaction ID" value="UER00352"/>
</dbReference>
<keyword evidence="8 16" id="KW-0808">Transferase</keyword>
<feature type="binding site" evidence="16">
    <location>
        <position position="141"/>
    </location>
    <ligand>
        <name>K(+)</name>
        <dbReference type="ChEBI" id="CHEBI:29103"/>
    </ligand>
</feature>
<evidence type="ECO:0000256" key="12">
    <source>
        <dbReference type="ARBA" id="ARBA00022958"/>
    </source>
</evidence>
<keyword evidence="16" id="KW-0479">Metal-binding</keyword>
<keyword evidence="10 16" id="KW-0418">Kinase</keyword>
<feature type="active site" description="Proton acceptor" evidence="16">
    <location>
        <position position="121"/>
    </location>
</feature>
<evidence type="ECO:0000256" key="16">
    <source>
        <dbReference type="HAMAP-Rule" id="MF_01274"/>
    </source>
</evidence>
<dbReference type="CDD" id="cd24015">
    <property type="entry name" value="ASKHA_NBD_PanK-III"/>
    <property type="match status" value="1"/>
</dbReference>
<dbReference type="GO" id="GO:0005737">
    <property type="term" value="C:cytoplasm"/>
    <property type="evidence" value="ECO:0007669"/>
    <property type="project" value="UniProtKB-SubCell"/>
</dbReference>
<evidence type="ECO:0000256" key="15">
    <source>
        <dbReference type="ARBA" id="ARBA00040883"/>
    </source>
</evidence>
<dbReference type="NCBIfam" id="NF009871">
    <property type="entry name" value="PRK13331.1"/>
    <property type="match status" value="1"/>
</dbReference>
<feature type="binding site" evidence="16">
    <location>
        <position position="144"/>
    </location>
    <ligand>
        <name>ATP</name>
        <dbReference type="ChEBI" id="CHEBI:30616"/>
    </ligand>
</feature>
<comment type="similarity">
    <text evidence="14 16">Belongs to the type III pantothenate kinase family.</text>
</comment>
<evidence type="ECO:0000256" key="1">
    <source>
        <dbReference type="ARBA" id="ARBA00001206"/>
    </source>
</evidence>
<evidence type="ECO:0000313" key="17">
    <source>
        <dbReference type="EMBL" id="QNP30216.1"/>
    </source>
</evidence>
<protein>
    <recommendedName>
        <fullName evidence="15 16">Type III pantothenate kinase</fullName>
        <ecNumber evidence="6 16">2.7.1.33</ecNumber>
    </recommendedName>
    <alternativeName>
        <fullName evidence="16">PanK-III</fullName>
    </alternativeName>
    <alternativeName>
        <fullName evidence="16">Pantothenic acid kinase</fullName>
    </alternativeName>
</protein>
<dbReference type="Proteomes" id="UP000516013">
    <property type="component" value="Chromosome"/>
</dbReference>
<dbReference type="Pfam" id="PF03309">
    <property type="entry name" value="Pan_kinase"/>
    <property type="match status" value="1"/>
</dbReference>
<evidence type="ECO:0000256" key="7">
    <source>
        <dbReference type="ARBA" id="ARBA00022490"/>
    </source>
</evidence>
<keyword evidence="13 16" id="KW-0173">Coenzyme A biosynthesis</keyword>
<dbReference type="InterPro" id="IPR043129">
    <property type="entry name" value="ATPase_NBD"/>
</dbReference>
<keyword evidence="7 16" id="KW-0963">Cytoplasm</keyword>
<dbReference type="GO" id="GO:0015937">
    <property type="term" value="P:coenzyme A biosynthetic process"/>
    <property type="evidence" value="ECO:0007669"/>
    <property type="project" value="UniProtKB-UniRule"/>
</dbReference>
<comment type="subunit">
    <text evidence="5 16">Homodimer.</text>
</comment>
<evidence type="ECO:0000256" key="6">
    <source>
        <dbReference type="ARBA" id="ARBA00012102"/>
    </source>
</evidence>
<organism evidence="17 18">
    <name type="scientific">Cylindrospermopsis curvispora GIHE-G1</name>
    <dbReference type="NCBI Taxonomy" id="2666332"/>
    <lineage>
        <taxon>Bacteria</taxon>
        <taxon>Bacillati</taxon>
        <taxon>Cyanobacteriota</taxon>
        <taxon>Cyanophyceae</taxon>
        <taxon>Nostocales</taxon>
        <taxon>Aphanizomenonaceae</taxon>
        <taxon>Cylindrospermopsis</taxon>
    </lineage>
</organism>
<dbReference type="PANTHER" id="PTHR34265">
    <property type="entry name" value="TYPE III PANTOTHENATE KINASE"/>
    <property type="match status" value="1"/>
</dbReference>
<dbReference type="RefSeq" id="WP_187706651.1">
    <property type="nucleotide sequence ID" value="NZ_CP060822.1"/>
</dbReference>
<dbReference type="EMBL" id="CP060822">
    <property type="protein sequence ID" value="QNP30216.1"/>
    <property type="molecule type" value="Genomic_DNA"/>
</dbReference>
<evidence type="ECO:0000256" key="11">
    <source>
        <dbReference type="ARBA" id="ARBA00022840"/>
    </source>
</evidence>
<feature type="binding site" evidence="16">
    <location>
        <begin position="18"/>
        <end position="25"/>
    </location>
    <ligand>
        <name>ATP</name>
        <dbReference type="ChEBI" id="CHEBI:30616"/>
    </ligand>
</feature>
<keyword evidence="11 16" id="KW-0067">ATP-binding</keyword>
<comment type="pathway">
    <text evidence="4 16">Cofactor biosynthesis; coenzyme A biosynthesis; CoA from (R)-pantothenate: step 1/5.</text>
</comment>
<dbReference type="KEGG" id="ccur:IAR63_03885"/>
<feature type="binding site" evidence="16">
    <location>
        <position position="199"/>
    </location>
    <ligand>
        <name>substrate</name>
    </ligand>
</feature>
<evidence type="ECO:0000256" key="10">
    <source>
        <dbReference type="ARBA" id="ARBA00022777"/>
    </source>
</evidence>
<dbReference type="GO" id="GO:0005524">
    <property type="term" value="F:ATP binding"/>
    <property type="evidence" value="ECO:0007669"/>
    <property type="project" value="UniProtKB-UniRule"/>
</dbReference>
<comment type="subcellular location">
    <subcellularLocation>
        <location evidence="3 16">Cytoplasm</location>
    </subcellularLocation>
</comment>
<dbReference type="AlphaFoldDB" id="A0A7H0F2F0"/>
<accession>A0A7H0F2F0</accession>
<reference evidence="17 18" key="1">
    <citation type="submission" date="2020-08" db="EMBL/GenBank/DDBJ databases">
        <title>Complete genome sequence of Raphidiopsis curvispora isolated from drinking water reservoir in South Korea.</title>
        <authorList>
            <person name="Jeong J."/>
        </authorList>
    </citation>
    <scope>NUCLEOTIDE SEQUENCE [LARGE SCALE GENOMIC DNA]</scope>
    <source>
        <strain evidence="17 18">GIHE-G1</strain>
    </source>
</reference>
<dbReference type="InterPro" id="IPR004619">
    <property type="entry name" value="Type_III_PanK"/>
</dbReference>
<evidence type="ECO:0000256" key="8">
    <source>
        <dbReference type="ARBA" id="ARBA00022679"/>
    </source>
</evidence>
<dbReference type="Gene3D" id="3.30.420.40">
    <property type="match status" value="1"/>
</dbReference>
<keyword evidence="12 16" id="KW-0630">Potassium</keyword>
<feature type="binding site" evidence="16">
    <location>
        <position position="115"/>
    </location>
    <ligand>
        <name>substrate</name>
    </ligand>
</feature>
<evidence type="ECO:0000256" key="13">
    <source>
        <dbReference type="ARBA" id="ARBA00022993"/>
    </source>
</evidence>
<evidence type="ECO:0000256" key="2">
    <source>
        <dbReference type="ARBA" id="ARBA00001958"/>
    </source>
</evidence>
<comment type="cofactor">
    <cofactor evidence="16">
        <name>NH4(+)</name>
        <dbReference type="ChEBI" id="CHEBI:28938"/>
    </cofactor>
    <cofactor evidence="16">
        <name>K(+)</name>
        <dbReference type="ChEBI" id="CHEBI:29103"/>
    </cofactor>
    <text evidence="16">A monovalent cation. Ammonium or potassium.</text>
</comment>
<sequence length="280" mass="30642">MKLNSRSEVRDDFVLGLAVGNSHLHWGLFLGKKLCFTWDSKHLPEDVILQIPQCQTLDDLITLTTQFSFPSHSPAIYCPPPIFLASVVPQETQKWLSYSNIQVITLNQVPLKEIYPTLGIDRALALLGTGKKYGFPALVIDAGTALTFTGVNENECLVGGAILPGLGLQLASLGENTGQLPLLTTGEILHLPPRFALHTKTAILSGVIYMLLAGIQDFIDHWFSLFPHSQIAITGGDGTLLTDLLIQLSPSLGKRLIPDPHLILWGIEEVLRNHSNSEKV</sequence>
<feature type="binding site" evidence="16">
    <location>
        <begin position="119"/>
        <end position="122"/>
    </location>
    <ligand>
        <name>substrate</name>
    </ligand>
</feature>
<comment type="cofactor">
    <cofactor evidence="2">
        <name>K(+)</name>
        <dbReference type="ChEBI" id="CHEBI:29103"/>
    </cofactor>
</comment>
<keyword evidence="18" id="KW-1185">Reference proteome</keyword>
<evidence type="ECO:0000313" key="18">
    <source>
        <dbReference type="Proteomes" id="UP000516013"/>
    </source>
</evidence>
<evidence type="ECO:0000256" key="14">
    <source>
        <dbReference type="ARBA" id="ARBA00038036"/>
    </source>
</evidence>
<comment type="function">
    <text evidence="16">Catalyzes the phosphorylation of pantothenate (Pan), the first step in CoA biosynthesis.</text>
</comment>
<evidence type="ECO:0000256" key="9">
    <source>
        <dbReference type="ARBA" id="ARBA00022741"/>
    </source>
</evidence>
<dbReference type="EC" id="2.7.1.33" evidence="6 16"/>
<name>A0A7H0F2F0_9CYAN</name>
<dbReference type="HAMAP" id="MF_01274">
    <property type="entry name" value="Pantothen_kinase_3"/>
    <property type="match status" value="1"/>
</dbReference>
<evidence type="ECO:0000256" key="5">
    <source>
        <dbReference type="ARBA" id="ARBA00011738"/>
    </source>
</evidence>
<evidence type="ECO:0000256" key="4">
    <source>
        <dbReference type="ARBA" id="ARBA00005225"/>
    </source>
</evidence>
<dbReference type="GO" id="GO:0004594">
    <property type="term" value="F:pantothenate kinase activity"/>
    <property type="evidence" value="ECO:0007669"/>
    <property type="project" value="UniProtKB-UniRule"/>
</dbReference>
<dbReference type="NCBIfam" id="TIGR00671">
    <property type="entry name" value="baf"/>
    <property type="match status" value="1"/>
</dbReference>